<feature type="domain" description="K Homology" evidence="3">
    <location>
        <begin position="91"/>
        <end position="198"/>
    </location>
</feature>
<proteinExistence type="predicted"/>
<dbReference type="Pfam" id="PF00013">
    <property type="entry name" value="KH_1"/>
    <property type="match status" value="1"/>
</dbReference>
<dbReference type="PROSITE" id="PS50084">
    <property type="entry name" value="KH_TYPE_1"/>
    <property type="match status" value="1"/>
</dbReference>
<dbReference type="InterPro" id="IPR036612">
    <property type="entry name" value="KH_dom_type_1_sf"/>
</dbReference>
<evidence type="ECO:0000256" key="1">
    <source>
        <dbReference type="PROSITE-ProRule" id="PRU00117"/>
    </source>
</evidence>
<dbReference type="Gene3D" id="3.30.310.210">
    <property type="match status" value="1"/>
</dbReference>
<dbReference type="eggNOG" id="ENOG502SY3W">
    <property type="taxonomic scope" value="Eukaryota"/>
</dbReference>
<evidence type="ECO:0000313" key="4">
    <source>
        <dbReference type="EMBL" id="EEC51629.1"/>
    </source>
</evidence>
<dbReference type="KEGG" id="pti:PHATRDRAFT_42690"/>
<feature type="region of interest" description="Disordered" evidence="2">
    <location>
        <begin position="1"/>
        <end position="71"/>
    </location>
</feature>
<dbReference type="Proteomes" id="UP000000759">
    <property type="component" value="Chromosome 1"/>
</dbReference>
<evidence type="ECO:0000256" key="2">
    <source>
        <dbReference type="SAM" id="MobiDB-lite"/>
    </source>
</evidence>
<dbReference type="SUPFAM" id="SSF54814">
    <property type="entry name" value="Prokaryotic type KH domain (KH-domain type II)"/>
    <property type="match status" value="1"/>
</dbReference>
<organism evidence="4 5">
    <name type="scientific">Phaeodactylum tricornutum (strain CCAP 1055/1)</name>
    <dbReference type="NCBI Taxonomy" id="556484"/>
    <lineage>
        <taxon>Eukaryota</taxon>
        <taxon>Sar</taxon>
        <taxon>Stramenopiles</taxon>
        <taxon>Ochrophyta</taxon>
        <taxon>Bacillariophyta</taxon>
        <taxon>Bacillariophyceae</taxon>
        <taxon>Bacillariophycidae</taxon>
        <taxon>Naviculales</taxon>
        <taxon>Phaeodactylaceae</taxon>
        <taxon>Phaeodactylum</taxon>
    </lineage>
</organism>
<dbReference type="AlphaFoldDB" id="B7FP71"/>
<dbReference type="GO" id="GO:0003723">
    <property type="term" value="F:RNA binding"/>
    <property type="evidence" value="ECO:0007669"/>
    <property type="project" value="UniProtKB-UniRule"/>
</dbReference>
<dbReference type="HOGENOM" id="CLU_627731_0_0_1"/>
<feature type="domain" description="K Homology" evidence="3">
    <location>
        <begin position="211"/>
        <end position="291"/>
    </location>
</feature>
<gene>
    <name evidence="4" type="ORF">PHATRDRAFT_42690</name>
</gene>
<dbReference type="InterPro" id="IPR009019">
    <property type="entry name" value="KH_sf_prok-type"/>
</dbReference>
<dbReference type="InterPro" id="IPR004088">
    <property type="entry name" value="KH_dom_type_1"/>
</dbReference>
<feature type="compositionally biased region" description="Low complexity" evidence="2">
    <location>
        <begin position="43"/>
        <end position="68"/>
    </location>
</feature>
<dbReference type="PaxDb" id="2850-Phatr42690"/>
<accession>B7FP71</accession>
<dbReference type="GeneID" id="7196478"/>
<feature type="compositionally biased region" description="Low complexity" evidence="2">
    <location>
        <begin position="1"/>
        <end position="19"/>
    </location>
</feature>
<evidence type="ECO:0000259" key="3">
    <source>
        <dbReference type="SMART" id="SM00322"/>
    </source>
</evidence>
<sequence>MTTTTSGAVAPAPSGASHSTKPRRRDNSNNNKAINQSGSGMDGAPTSAAVATGTAGATTPSGTTAPPTLDTDEGTLRAILAQHAPTVLAAHIVTATIYIPTATVGAVIGRKGQNIVALQKRAAAVQVSSAAKHRPHANSNPLPVRVAVVHADQKTVAALPSTVTPLDNSQPRLWTPVVVRADPVALGVVAAQIARDVASTTAPSQNTATIDEVVLDVPLHARWSYPDVLVGPDGTTLAQLSADTHVRIHVPPHHAPPRRMSDGTVVNHVVQLEGDWPNVHACLARMILLLATQTDAAPTAGTDTGGVHTDRSLPSDHQYPYQATISVPLLPSQMKLRGLKRKHACRFHKKKRHDQGWDLTLLADSNSTMDAVRAVLEKWRDSVADTTGDHDEDAEDAVRSQTPSKRTHGRGGRGSRGRSNSGNAAPRTNLPNRGTHQ</sequence>
<dbReference type="RefSeq" id="XP_002177166.1">
    <property type="nucleotide sequence ID" value="XM_002177130.1"/>
</dbReference>
<keyword evidence="1" id="KW-0694">RNA-binding</keyword>
<dbReference type="EMBL" id="CM000605">
    <property type="protein sequence ID" value="EEC51629.1"/>
    <property type="molecule type" value="Genomic_DNA"/>
</dbReference>
<feature type="compositionally biased region" description="Basic residues" evidence="2">
    <location>
        <begin position="405"/>
        <end position="416"/>
    </location>
</feature>
<reference evidence="5" key="2">
    <citation type="submission" date="2008-08" db="EMBL/GenBank/DDBJ databases">
        <authorList>
            <consortium name="Diatom Consortium"/>
            <person name="Grigoriev I."/>
            <person name="Grimwood J."/>
            <person name="Kuo A."/>
            <person name="Otillar R.P."/>
            <person name="Salamov A."/>
            <person name="Detter J.C."/>
            <person name="Lindquist E."/>
            <person name="Shapiro H."/>
            <person name="Lucas S."/>
            <person name="Glavina del Rio T."/>
            <person name="Pitluck S."/>
            <person name="Rokhsar D."/>
            <person name="Bowler C."/>
        </authorList>
    </citation>
    <scope>GENOME REANNOTATION</scope>
    <source>
        <strain evidence="5">CCAP 1055/1</strain>
    </source>
</reference>
<dbReference type="OrthoDB" id="205962at2759"/>
<keyword evidence="5" id="KW-1185">Reference proteome</keyword>
<reference evidence="4 5" key="1">
    <citation type="journal article" date="2008" name="Nature">
        <title>The Phaeodactylum genome reveals the evolutionary history of diatom genomes.</title>
        <authorList>
            <person name="Bowler C."/>
            <person name="Allen A.E."/>
            <person name="Badger J.H."/>
            <person name="Grimwood J."/>
            <person name="Jabbari K."/>
            <person name="Kuo A."/>
            <person name="Maheswari U."/>
            <person name="Martens C."/>
            <person name="Maumus F."/>
            <person name="Otillar R.P."/>
            <person name="Rayko E."/>
            <person name="Salamov A."/>
            <person name="Vandepoele K."/>
            <person name="Beszteri B."/>
            <person name="Gruber A."/>
            <person name="Heijde M."/>
            <person name="Katinka M."/>
            <person name="Mock T."/>
            <person name="Valentin K."/>
            <person name="Verret F."/>
            <person name="Berges J.A."/>
            <person name="Brownlee C."/>
            <person name="Cadoret J.P."/>
            <person name="Chiovitti A."/>
            <person name="Choi C.J."/>
            <person name="Coesel S."/>
            <person name="De Martino A."/>
            <person name="Detter J.C."/>
            <person name="Durkin C."/>
            <person name="Falciatore A."/>
            <person name="Fournet J."/>
            <person name="Haruta M."/>
            <person name="Huysman M.J."/>
            <person name="Jenkins B.D."/>
            <person name="Jiroutova K."/>
            <person name="Jorgensen R.E."/>
            <person name="Joubert Y."/>
            <person name="Kaplan A."/>
            <person name="Kroger N."/>
            <person name="Kroth P.G."/>
            <person name="La Roche J."/>
            <person name="Lindquist E."/>
            <person name="Lommer M."/>
            <person name="Martin-Jezequel V."/>
            <person name="Lopez P.J."/>
            <person name="Lucas S."/>
            <person name="Mangogna M."/>
            <person name="McGinnis K."/>
            <person name="Medlin L.K."/>
            <person name="Montsant A."/>
            <person name="Oudot-Le Secq M.P."/>
            <person name="Napoli C."/>
            <person name="Obornik M."/>
            <person name="Parker M.S."/>
            <person name="Petit J.L."/>
            <person name="Porcel B.M."/>
            <person name="Poulsen N."/>
            <person name="Robison M."/>
            <person name="Rychlewski L."/>
            <person name="Rynearson T.A."/>
            <person name="Schmutz J."/>
            <person name="Shapiro H."/>
            <person name="Siaut M."/>
            <person name="Stanley M."/>
            <person name="Sussman M.R."/>
            <person name="Taylor A.R."/>
            <person name="Vardi A."/>
            <person name="von Dassow P."/>
            <person name="Vyverman W."/>
            <person name="Willis A."/>
            <person name="Wyrwicz L.S."/>
            <person name="Rokhsar D.S."/>
            <person name="Weissenbach J."/>
            <person name="Armbrust E.V."/>
            <person name="Green B.R."/>
            <person name="Van de Peer Y."/>
            <person name="Grigoriev I.V."/>
        </authorList>
    </citation>
    <scope>NUCLEOTIDE SEQUENCE [LARGE SCALE GENOMIC DNA]</scope>
    <source>
        <strain evidence="4 5">CCAP 1055/1</strain>
    </source>
</reference>
<dbReference type="SMART" id="SM00322">
    <property type="entry name" value="KH"/>
    <property type="match status" value="2"/>
</dbReference>
<name>B7FP71_PHATC</name>
<feature type="region of interest" description="Disordered" evidence="2">
    <location>
        <begin position="385"/>
        <end position="437"/>
    </location>
</feature>
<dbReference type="SUPFAM" id="SSF54791">
    <property type="entry name" value="Eukaryotic type KH-domain (KH-domain type I)"/>
    <property type="match status" value="1"/>
</dbReference>
<evidence type="ECO:0000313" key="5">
    <source>
        <dbReference type="Proteomes" id="UP000000759"/>
    </source>
</evidence>
<dbReference type="InterPro" id="IPR004087">
    <property type="entry name" value="KH_dom"/>
</dbReference>
<dbReference type="InParanoid" id="B7FP71"/>
<protein>
    <recommendedName>
        <fullName evidence="3">K Homology domain-containing protein</fullName>
    </recommendedName>
</protein>
<feature type="compositionally biased region" description="Polar residues" evidence="2">
    <location>
        <begin position="28"/>
        <end position="39"/>
    </location>
</feature>